<dbReference type="AlphaFoldDB" id="A0A094Q8W1"/>
<evidence type="ECO:0000313" key="2">
    <source>
        <dbReference type="EMBL" id="KGA18544.1"/>
    </source>
</evidence>
<proteinExistence type="predicted"/>
<evidence type="ECO:0000256" key="1">
    <source>
        <dbReference type="SAM" id="Phobius"/>
    </source>
</evidence>
<dbReference type="EMBL" id="JNSK01000023">
    <property type="protein sequence ID" value="KGA18544.1"/>
    <property type="molecule type" value="Genomic_DNA"/>
</dbReference>
<keyword evidence="1" id="KW-0812">Transmembrane</keyword>
<name>A0A094Q8W1_9ZZZZ</name>
<accession>A0A094Q8W1</accession>
<gene>
    <name evidence="2" type="ORF">GM50_8285</name>
</gene>
<sequence>MQLNNRVLSLISYGLVLTGVVLGVLGFVRAGSLFIAIGTAGVALKSRDFRRVEFYLPLAIAIALFTLAIALPRGR</sequence>
<reference evidence="2" key="1">
    <citation type="submission" date="2014-05" db="EMBL/GenBank/DDBJ databases">
        <title>Key roles for freshwater Actinobacteria revealed by deep metagenomic sequencing.</title>
        <authorList>
            <person name="Ghai R."/>
            <person name="Mizuno C.M."/>
            <person name="Picazo A."/>
            <person name="Camacho A."/>
            <person name="Rodriguez-Valera F."/>
        </authorList>
    </citation>
    <scope>NUCLEOTIDE SEQUENCE</scope>
</reference>
<comment type="caution">
    <text evidence="2">The sequence shown here is derived from an EMBL/GenBank/DDBJ whole genome shotgun (WGS) entry which is preliminary data.</text>
</comment>
<feature type="transmembrane region" description="Helical" evidence="1">
    <location>
        <begin position="12"/>
        <end position="42"/>
    </location>
</feature>
<keyword evidence="1" id="KW-0472">Membrane</keyword>
<organism evidence="2">
    <name type="scientific">freshwater metagenome</name>
    <dbReference type="NCBI Taxonomy" id="449393"/>
    <lineage>
        <taxon>unclassified sequences</taxon>
        <taxon>metagenomes</taxon>
        <taxon>ecological metagenomes</taxon>
    </lineage>
</organism>
<keyword evidence="1" id="KW-1133">Transmembrane helix</keyword>
<protein>
    <submittedName>
        <fullName evidence="2">Uncharacterized protein</fullName>
    </submittedName>
</protein>
<feature type="transmembrane region" description="Helical" evidence="1">
    <location>
        <begin position="54"/>
        <end position="71"/>
    </location>
</feature>